<feature type="region of interest" description="Disordered" evidence="7">
    <location>
        <begin position="567"/>
        <end position="602"/>
    </location>
</feature>
<dbReference type="PROSITE" id="PS00036">
    <property type="entry name" value="BZIP_BASIC"/>
    <property type="match status" value="1"/>
</dbReference>
<keyword evidence="4" id="KW-0804">Transcription</keyword>
<evidence type="ECO:0000259" key="9">
    <source>
        <dbReference type="PROSITE" id="PS50217"/>
    </source>
</evidence>
<sequence length="732" mass="79590">MYHVSIGLLRKKPFLHSHLLQLLLAVGLLRWSAPPEPWSPLYISNNPSSGSLDALQLAPWETYAPQASLIHPKALRHDDGYFDLLETFCDYDRLARAASRGPLIAYLAEDGAPSRAPHASTGSTALEECQAETLSREDADLIEILWKQDVDLGIPLEDYRPCNQPASQSVAAASPPPKSVEGSTVVPVLDTLESKKDFEPSTNEPRVTSIDSETGEPIFEPVAGPSTLDSVLQNNSSSDSFLDINALMGVVSEELFCADPEWAQMPSYSGVSSPPFNGTDPFGGVLLQNVSMPSSYDASVTAVNSTMQQASPAAGSTFASTPTAAASGDAPVGCNGCSDLSKPTVTDQHAIRDLFTYNNSTQSGWDSFELFYEDLAALASNTTNATNSHSESNRLVPLGPTTVSQPASRMSSSSANGGSVSLKHTSIGDGGYAASDTGVSSMYSDEANEEWMESSSETSHDHDQEQLVSTDVSYHSNSSSMSFGSAEGCTVPQKKYNFFGRKPYHQTSNGTVDRSIEESHVVPQPLKIAHNPAMDGFLHNHSYGQEQLSAGYNVPQLPVGVKLETQFHSEPRKQSSASQADGYESSDPSESGAGYIQVTSAKDERRARELKIPIPTEEIVTLSIEEFNERLTRYELSEDQHALIRDIRRRGKNKVAAQNCRKRKLDQISALQDEVENFQDTCRSLQNENDELTRRELYAQQRLNQLRDVIANAANSGAIPKHHGHHKMANSE</sequence>
<evidence type="ECO:0000313" key="10">
    <source>
        <dbReference type="Proteomes" id="UP000694867"/>
    </source>
</evidence>
<evidence type="ECO:0000256" key="5">
    <source>
        <dbReference type="ARBA" id="ARBA00023242"/>
    </source>
</evidence>
<accession>A0AAJ6QRB3</accession>
<evidence type="ECO:0000256" key="2">
    <source>
        <dbReference type="ARBA" id="ARBA00023125"/>
    </source>
</evidence>
<feature type="domain" description="BZIP" evidence="9">
    <location>
        <begin position="643"/>
        <end position="706"/>
    </location>
</feature>
<feature type="signal peptide" evidence="8">
    <location>
        <begin position="1"/>
        <end position="34"/>
    </location>
</feature>
<dbReference type="Proteomes" id="UP000694867">
    <property type="component" value="Unplaced"/>
</dbReference>
<feature type="compositionally biased region" description="Polar residues" evidence="7">
    <location>
        <begin position="200"/>
        <end position="212"/>
    </location>
</feature>
<proteinExistence type="predicted"/>
<dbReference type="GO" id="GO:0000978">
    <property type="term" value="F:RNA polymerase II cis-regulatory region sequence-specific DNA binding"/>
    <property type="evidence" value="ECO:0007669"/>
    <property type="project" value="InterPro"/>
</dbReference>
<keyword evidence="8" id="KW-0732">Signal</keyword>
<dbReference type="PANTHER" id="PTHR24411:SF55">
    <property type="entry name" value="SEGMENTATION PROTEIN CAP'N'COLLAR"/>
    <property type="match status" value="1"/>
</dbReference>
<name>A0AAJ6QRB3_9ACAR</name>
<dbReference type="InterPro" id="IPR008917">
    <property type="entry name" value="TF_DNA-bd_sf"/>
</dbReference>
<evidence type="ECO:0000313" key="11">
    <source>
        <dbReference type="RefSeq" id="XP_003741156.1"/>
    </source>
</evidence>
<feature type="chain" id="PRO_5042604781" evidence="8">
    <location>
        <begin position="35"/>
        <end position="732"/>
    </location>
</feature>
<dbReference type="GeneID" id="100906298"/>
<dbReference type="GO" id="GO:0005634">
    <property type="term" value="C:nucleus"/>
    <property type="evidence" value="ECO:0007669"/>
    <property type="project" value="TreeGrafter"/>
</dbReference>
<evidence type="ECO:0000256" key="1">
    <source>
        <dbReference type="ARBA" id="ARBA00023015"/>
    </source>
</evidence>
<evidence type="ECO:0000256" key="6">
    <source>
        <dbReference type="SAM" id="Coils"/>
    </source>
</evidence>
<dbReference type="AlphaFoldDB" id="A0AAJ6QRB3"/>
<reference evidence="11" key="1">
    <citation type="submission" date="2025-08" db="UniProtKB">
        <authorList>
            <consortium name="RefSeq"/>
        </authorList>
    </citation>
    <scope>IDENTIFICATION</scope>
</reference>
<dbReference type="PANTHER" id="PTHR24411">
    <property type="entry name" value="NUCLEAR FACTOR ERYTHROID 2-RELATED FACTOR"/>
    <property type="match status" value="1"/>
</dbReference>
<organism evidence="10 11">
    <name type="scientific">Galendromus occidentalis</name>
    <name type="common">western predatory mite</name>
    <dbReference type="NCBI Taxonomy" id="34638"/>
    <lineage>
        <taxon>Eukaryota</taxon>
        <taxon>Metazoa</taxon>
        <taxon>Ecdysozoa</taxon>
        <taxon>Arthropoda</taxon>
        <taxon>Chelicerata</taxon>
        <taxon>Arachnida</taxon>
        <taxon>Acari</taxon>
        <taxon>Parasitiformes</taxon>
        <taxon>Mesostigmata</taxon>
        <taxon>Gamasina</taxon>
        <taxon>Phytoseioidea</taxon>
        <taxon>Phytoseiidae</taxon>
        <taxon>Typhlodrominae</taxon>
        <taxon>Galendromus</taxon>
    </lineage>
</organism>
<dbReference type="InterPro" id="IPR047167">
    <property type="entry name" value="NFE2-like"/>
</dbReference>
<dbReference type="GO" id="GO:0000981">
    <property type="term" value="F:DNA-binding transcription factor activity, RNA polymerase II-specific"/>
    <property type="evidence" value="ECO:0007669"/>
    <property type="project" value="TreeGrafter"/>
</dbReference>
<dbReference type="SUPFAM" id="SSF47454">
    <property type="entry name" value="A DNA-binding domain in eukaryotic transcription factors"/>
    <property type="match status" value="1"/>
</dbReference>
<dbReference type="SMART" id="SM00338">
    <property type="entry name" value="BRLZ"/>
    <property type="match status" value="1"/>
</dbReference>
<dbReference type="KEGG" id="goe:100906298"/>
<dbReference type="InterPro" id="IPR004827">
    <property type="entry name" value="bZIP"/>
</dbReference>
<keyword evidence="5" id="KW-0539">Nucleus</keyword>
<dbReference type="CTD" id="42743"/>
<evidence type="ECO:0000256" key="7">
    <source>
        <dbReference type="SAM" id="MobiDB-lite"/>
    </source>
</evidence>
<feature type="compositionally biased region" description="Low complexity" evidence="7">
    <location>
        <begin position="403"/>
        <end position="419"/>
    </location>
</feature>
<dbReference type="Gene3D" id="1.10.880.10">
    <property type="entry name" value="Transcription factor, Skn-1-like, DNA-binding domain"/>
    <property type="match status" value="1"/>
</dbReference>
<dbReference type="Pfam" id="PF03131">
    <property type="entry name" value="bZIP_Maf"/>
    <property type="match status" value="1"/>
</dbReference>
<evidence type="ECO:0000256" key="4">
    <source>
        <dbReference type="ARBA" id="ARBA00023163"/>
    </source>
</evidence>
<dbReference type="PROSITE" id="PS50217">
    <property type="entry name" value="BZIP"/>
    <property type="match status" value="1"/>
</dbReference>
<gene>
    <name evidence="11" type="primary">LOC100906298</name>
</gene>
<dbReference type="InterPro" id="IPR004826">
    <property type="entry name" value="bZIP_Maf"/>
</dbReference>
<feature type="coiled-coil region" evidence="6">
    <location>
        <begin position="661"/>
        <end position="695"/>
    </location>
</feature>
<feature type="region of interest" description="Disordered" evidence="7">
    <location>
        <begin position="196"/>
        <end position="216"/>
    </location>
</feature>
<evidence type="ECO:0000256" key="3">
    <source>
        <dbReference type="ARBA" id="ARBA00023159"/>
    </source>
</evidence>
<keyword evidence="1" id="KW-0805">Transcription regulation</keyword>
<evidence type="ECO:0000256" key="8">
    <source>
        <dbReference type="SAM" id="SignalP"/>
    </source>
</evidence>
<dbReference type="RefSeq" id="XP_003741156.1">
    <property type="nucleotide sequence ID" value="XM_003741108.2"/>
</dbReference>
<keyword evidence="10" id="KW-1185">Reference proteome</keyword>
<feature type="region of interest" description="Disordered" evidence="7">
    <location>
        <begin position="443"/>
        <end position="466"/>
    </location>
</feature>
<keyword evidence="2" id="KW-0238">DNA-binding</keyword>
<feature type="region of interest" description="Disordered" evidence="7">
    <location>
        <begin position="384"/>
        <end position="419"/>
    </location>
</feature>
<dbReference type="CDD" id="cd14698">
    <property type="entry name" value="bZIP_CNC"/>
    <property type="match status" value="1"/>
</dbReference>
<keyword evidence="3" id="KW-0010">Activator</keyword>
<protein>
    <submittedName>
        <fullName evidence="11">Endoplasmic reticulum membrane sensor NFE2L1</fullName>
    </submittedName>
</protein>
<keyword evidence="6" id="KW-0175">Coiled coil</keyword>